<reference evidence="1 2" key="1">
    <citation type="submission" date="2019-07" db="EMBL/GenBank/DDBJ databases">
        <authorList>
            <person name="Li J."/>
        </authorList>
    </citation>
    <scope>NUCLEOTIDE SEQUENCE [LARGE SCALE GENOMIC DNA]</scope>
    <source>
        <strain evidence="1 2">TKL69</strain>
    </source>
</reference>
<dbReference type="EMBL" id="CP041666">
    <property type="protein sequence ID" value="QDP40346.1"/>
    <property type="molecule type" value="Genomic_DNA"/>
</dbReference>
<dbReference type="KEGG" id="aqt:FN924_09245"/>
<sequence length="83" mass="9994">MDQNLQYLHEVLSNYTESHQAVYDIDQNMMEHGYSSEELFVRNLTEEQSRILREIISKEMNHASESGDFERSYQLNRVFEILY</sequence>
<name>A0A516KG73_9BACI</name>
<dbReference type="OrthoDB" id="2938007at2"/>
<dbReference type="Pfam" id="PF17334">
    <property type="entry name" value="CsgA"/>
    <property type="match status" value="1"/>
</dbReference>
<organism evidence="1 2">
    <name type="scientific">Radiobacillus deserti</name>
    <dbReference type="NCBI Taxonomy" id="2594883"/>
    <lineage>
        <taxon>Bacteria</taxon>
        <taxon>Bacillati</taxon>
        <taxon>Bacillota</taxon>
        <taxon>Bacilli</taxon>
        <taxon>Bacillales</taxon>
        <taxon>Bacillaceae</taxon>
        <taxon>Radiobacillus</taxon>
    </lineage>
</organism>
<gene>
    <name evidence="1" type="ORF">FN924_09245</name>
</gene>
<evidence type="ECO:0000313" key="2">
    <source>
        <dbReference type="Proteomes" id="UP000315215"/>
    </source>
</evidence>
<dbReference type="InterPro" id="IPR020255">
    <property type="entry name" value="CsgA"/>
</dbReference>
<proteinExistence type="predicted"/>
<accession>A0A516KG73</accession>
<evidence type="ECO:0000313" key="1">
    <source>
        <dbReference type="EMBL" id="QDP40346.1"/>
    </source>
</evidence>
<keyword evidence="2" id="KW-1185">Reference proteome</keyword>
<dbReference type="RefSeq" id="WP_143893829.1">
    <property type="nucleotide sequence ID" value="NZ_CP041666.1"/>
</dbReference>
<dbReference type="Proteomes" id="UP000315215">
    <property type="component" value="Chromosome"/>
</dbReference>
<protein>
    <submittedName>
        <fullName evidence="1">Sporulation protein</fullName>
    </submittedName>
</protein>
<dbReference type="AlphaFoldDB" id="A0A516KG73"/>